<reference evidence="7" key="2">
    <citation type="submission" date="2020-08" db="EMBL/GenBank/DDBJ databases">
        <authorList>
            <person name="Kikuchi T."/>
        </authorList>
    </citation>
    <scope>NUCLEOTIDE SEQUENCE</scope>
    <source>
        <strain evidence="6">Ka4C1</strain>
    </source>
</reference>
<dbReference type="SMR" id="A0A1I7RZQ7"/>
<name>A0A1I7RZQ7_BURXY</name>
<dbReference type="EMBL" id="CAJFCV020000003">
    <property type="protein sequence ID" value="CAG9111562.1"/>
    <property type="molecule type" value="Genomic_DNA"/>
</dbReference>
<reference evidence="10" key="1">
    <citation type="submission" date="2016-11" db="UniProtKB">
        <authorList>
            <consortium name="WormBaseParasite"/>
        </authorList>
    </citation>
    <scope>IDENTIFICATION</scope>
</reference>
<dbReference type="EMBL" id="CAJFDI010000003">
    <property type="protein sequence ID" value="CAD5223026.1"/>
    <property type="molecule type" value="Genomic_DNA"/>
</dbReference>
<evidence type="ECO:0000256" key="2">
    <source>
        <dbReference type="ARBA" id="ARBA00010112"/>
    </source>
</evidence>
<feature type="signal peptide" evidence="5">
    <location>
        <begin position="1"/>
        <end position="17"/>
    </location>
</feature>
<keyword evidence="3" id="KW-0964">Secreted</keyword>
<sequence length="159" mass="17733">MFQRALALFFAAVFVDCLPLTEPTYHLKLVGQLLCNGTSINGSVALFENGAPRKVALSDVEAGEDGKFEIEGSSKLWSKEQPLLWIYHNCNGEYEVTKRVVSAAHTSLGIPQTYKEEFELSQATDNKQSHKIFFPIGLLFRTVNSGLALADTIIRKVYY</sequence>
<dbReference type="AlphaFoldDB" id="A0A1I7RZQ7"/>
<evidence type="ECO:0000313" key="7">
    <source>
        <dbReference type="EMBL" id="CAG9111562.1"/>
    </source>
</evidence>
<dbReference type="Proteomes" id="UP000659654">
    <property type="component" value="Unassembled WGS sequence"/>
</dbReference>
<evidence type="ECO:0000313" key="9">
    <source>
        <dbReference type="Proteomes" id="UP000659654"/>
    </source>
</evidence>
<organism evidence="8 10">
    <name type="scientific">Bursaphelenchus xylophilus</name>
    <name type="common">Pinewood nematode worm</name>
    <name type="synonym">Aphelenchoides xylophilus</name>
    <dbReference type="NCBI Taxonomy" id="6326"/>
    <lineage>
        <taxon>Eukaryota</taxon>
        <taxon>Metazoa</taxon>
        <taxon>Ecdysozoa</taxon>
        <taxon>Nematoda</taxon>
        <taxon>Chromadorea</taxon>
        <taxon>Rhabditida</taxon>
        <taxon>Tylenchina</taxon>
        <taxon>Tylenchomorpha</taxon>
        <taxon>Aphelenchoidea</taxon>
        <taxon>Aphelenchoididae</taxon>
        <taxon>Bursaphelenchus</taxon>
    </lineage>
</organism>
<comment type="subcellular location">
    <subcellularLocation>
        <location evidence="1">Secreted</location>
    </subcellularLocation>
</comment>
<dbReference type="InterPro" id="IPR001534">
    <property type="entry name" value="Transthyretin-like"/>
</dbReference>
<keyword evidence="9" id="KW-1185">Reference proteome</keyword>
<evidence type="ECO:0000256" key="5">
    <source>
        <dbReference type="SAM" id="SignalP"/>
    </source>
</evidence>
<evidence type="ECO:0000256" key="4">
    <source>
        <dbReference type="ARBA" id="ARBA00022729"/>
    </source>
</evidence>
<dbReference type="GO" id="GO:0005576">
    <property type="term" value="C:extracellular region"/>
    <property type="evidence" value="ECO:0007669"/>
    <property type="project" value="UniProtKB-SubCell"/>
</dbReference>
<proteinExistence type="inferred from homology"/>
<comment type="similarity">
    <text evidence="2">Belongs to the nematode transthyretin-like family.</text>
</comment>
<evidence type="ECO:0000313" key="8">
    <source>
        <dbReference type="Proteomes" id="UP000095284"/>
    </source>
</evidence>
<dbReference type="Proteomes" id="UP000095284">
    <property type="component" value="Unplaced"/>
</dbReference>
<evidence type="ECO:0000313" key="6">
    <source>
        <dbReference type="EMBL" id="CAD5223026.1"/>
    </source>
</evidence>
<gene>
    <name evidence="6" type="ORF">BXYJ_LOCUS7773</name>
</gene>
<protein>
    <submittedName>
        <fullName evidence="6">(pine wood nematode) hypothetical protein</fullName>
    </submittedName>
</protein>
<feature type="chain" id="PRO_5035359630" evidence="5">
    <location>
        <begin position="18"/>
        <end position="159"/>
    </location>
</feature>
<dbReference type="Pfam" id="PF01060">
    <property type="entry name" value="TTR-52"/>
    <property type="match status" value="1"/>
</dbReference>
<evidence type="ECO:0000313" key="10">
    <source>
        <dbReference type="WBParaSite" id="BXY_0622900.1"/>
    </source>
</evidence>
<dbReference type="Proteomes" id="UP000582659">
    <property type="component" value="Unassembled WGS sequence"/>
</dbReference>
<dbReference type="GO" id="GO:0009986">
    <property type="term" value="C:cell surface"/>
    <property type="evidence" value="ECO:0007669"/>
    <property type="project" value="InterPro"/>
</dbReference>
<dbReference type="InterPro" id="IPR038479">
    <property type="entry name" value="Transthyretin-like_sf"/>
</dbReference>
<evidence type="ECO:0000256" key="1">
    <source>
        <dbReference type="ARBA" id="ARBA00004613"/>
    </source>
</evidence>
<dbReference type="Gene3D" id="2.60.40.3330">
    <property type="match status" value="1"/>
</dbReference>
<accession>A0A1I7RZQ7</accession>
<keyword evidence="4 5" id="KW-0732">Signal</keyword>
<evidence type="ECO:0000256" key="3">
    <source>
        <dbReference type="ARBA" id="ARBA00022525"/>
    </source>
</evidence>
<dbReference type="WBParaSite" id="BXY_0622900.1">
    <property type="protein sequence ID" value="BXY_0622900.1"/>
    <property type="gene ID" value="BXY_0622900"/>
</dbReference>